<sequence>MRSLEMTAPWHEEEEDVEVEEMELRKHNNDGRDDLTESSSDEAIGRKRRKHGGSASSGSASSGTTIRRRKTCISARERNLRRLESNERERMRMHSLNDAFEQLREVIPHIKMERKLSKIETLTLAKNYIMALTNVICEMRGEEKHYTFVQDVESDSNAEIDTHTTEDTTTREQNNNSMYQQNLESHPENMMVNSR</sequence>
<feature type="domain" description="BHLH" evidence="2">
    <location>
        <begin position="80"/>
        <end position="132"/>
    </location>
</feature>
<proteinExistence type="predicted"/>
<dbReference type="InterPro" id="IPR011598">
    <property type="entry name" value="bHLH_dom"/>
</dbReference>
<feature type="compositionally biased region" description="Basic and acidic residues" evidence="1">
    <location>
        <begin position="22"/>
        <end position="35"/>
    </location>
</feature>
<dbReference type="EMBL" id="GALX01001891">
    <property type="protein sequence ID" value="JAB66575.1"/>
    <property type="molecule type" value="Transcribed_RNA"/>
</dbReference>
<dbReference type="SUPFAM" id="SSF47459">
    <property type="entry name" value="HLH, helix-loop-helix DNA-binding domain"/>
    <property type="match status" value="1"/>
</dbReference>
<dbReference type="KEGG" id="agb:108918007"/>
<dbReference type="GO" id="GO:0061564">
    <property type="term" value="P:axon development"/>
    <property type="evidence" value="ECO:0007669"/>
    <property type="project" value="TreeGrafter"/>
</dbReference>
<dbReference type="GO" id="GO:0005634">
    <property type="term" value="C:nucleus"/>
    <property type="evidence" value="ECO:0007669"/>
    <property type="project" value="TreeGrafter"/>
</dbReference>
<dbReference type="GeneID" id="108918007"/>
<dbReference type="GO" id="GO:0046983">
    <property type="term" value="F:protein dimerization activity"/>
    <property type="evidence" value="ECO:0007669"/>
    <property type="project" value="InterPro"/>
</dbReference>
<reference evidence="3" key="1">
    <citation type="submission" date="2013-07" db="EMBL/GenBank/DDBJ databases">
        <title>Midgut Transcriptome Profiling of Anoplphora glabripennis, a Lignocellulose Degrading, Wood-Boring Cerambycid.</title>
        <authorList>
            <person name="Scully E.D."/>
            <person name="Hoover K."/>
            <person name="Carlson J.E."/>
            <person name="Tien M."/>
            <person name="Geib S.M."/>
        </authorList>
    </citation>
    <scope>NUCLEOTIDE SEQUENCE</scope>
</reference>
<dbReference type="Gene3D" id="4.10.280.10">
    <property type="entry name" value="Helix-loop-helix DNA-binding domain"/>
    <property type="match status" value="1"/>
</dbReference>
<dbReference type="OrthoDB" id="10039134at2759"/>
<dbReference type="PANTHER" id="PTHR19290">
    <property type="entry name" value="BASIC HELIX-LOOP-HELIX PROTEIN NEUROGENIN-RELATED"/>
    <property type="match status" value="1"/>
</dbReference>
<dbReference type="InterPro" id="IPR050359">
    <property type="entry name" value="bHLH_transcription_factors"/>
</dbReference>
<name>V5G8W5_ANOGL</name>
<dbReference type="GO" id="GO:0070888">
    <property type="term" value="F:E-box binding"/>
    <property type="evidence" value="ECO:0007669"/>
    <property type="project" value="TreeGrafter"/>
</dbReference>
<dbReference type="GO" id="GO:0007423">
    <property type="term" value="P:sensory organ development"/>
    <property type="evidence" value="ECO:0007669"/>
    <property type="project" value="TreeGrafter"/>
</dbReference>
<dbReference type="PANTHER" id="PTHR19290:SF167">
    <property type="entry name" value="PROTEIN DIMMED"/>
    <property type="match status" value="1"/>
</dbReference>
<accession>V5G8W5</accession>
<dbReference type="PROSITE" id="PS50888">
    <property type="entry name" value="BHLH"/>
    <property type="match status" value="1"/>
</dbReference>
<evidence type="ECO:0000259" key="2">
    <source>
        <dbReference type="PROSITE" id="PS50888"/>
    </source>
</evidence>
<feature type="region of interest" description="Disordered" evidence="1">
    <location>
        <begin position="1"/>
        <end position="70"/>
    </location>
</feature>
<dbReference type="GO" id="GO:0000981">
    <property type="term" value="F:DNA-binding transcription factor activity, RNA polymerase II-specific"/>
    <property type="evidence" value="ECO:0007669"/>
    <property type="project" value="TreeGrafter"/>
</dbReference>
<organism evidence="3">
    <name type="scientific">Anoplophora glabripennis</name>
    <name type="common">Asian longhorn beetle</name>
    <name type="synonym">Anoplophora nobilis</name>
    <dbReference type="NCBI Taxonomy" id="217634"/>
    <lineage>
        <taxon>Eukaryota</taxon>
        <taxon>Metazoa</taxon>
        <taxon>Ecdysozoa</taxon>
        <taxon>Arthropoda</taxon>
        <taxon>Hexapoda</taxon>
        <taxon>Insecta</taxon>
        <taxon>Pterygota</taxon>
        <taxon>Neoptera</taxon>
        <taxon>Endopterygota</taxon>
        <taxon>Coleoptera</taxon>
        <taxon>Polyphaga</taxon>
        <taxon>Cucujiformia</taxon>
        <taxon>Chrysomeloidea</taxon>
        <taxon>Cerambycidae</taxon>
        <taxon>Lamiinae</taxon>
        <taxon>Lamiini</taxon>
        <taxon>Anoplophora</taxon>
    </lineage>
</organism>
<dbReference type="Pfam" id="PF00010">
    <property type="entry name" value="HLH"/>
    <property type="match status" value="1"/>
</dbReference>
<feature type="compositionally biased region" description="Low complexity" evidence="1">
    <location>
        <begin position="53"/>
        <end position="65"/>
    </location>
</feature>
<dbReference type="AlphaFoldDB" id="V5G8W5"/>
<feature type="compositionally biased region" description="Acidic residues" evidence="1">
    <location>
        <begin position="12"/>
        <end position="21"/>
    </location>
</feature>
<evidence type="ECO:0000256" key="1">
    <source>
        <dbReference type="SAM" id="MobiDB-lite"/>
    </source>
</evidence>
<dbReference type="InterPro" id="IPR036638">
    <property type="entry name" value="HLH_DNA-bd_sf"/>
</dbReference>
<protein>
    <submittedName>
        <fullName evidence="3">Protein dimmed</fullName>
    </submittedName>
</protein>
<dbReference type="SMART" id="SM00353">
    <property type="entry name" value="HLH"/>
    <property type="match status" value="1"/>
</dbReference>
<dbReference type="GO" id="GO:0045944">
    <property type="term" value="P:positive regulation of transcription by RNA polymerase II"/>
    <property type="evidence" value="ECO:0007669"/>
    <property type="project" value="TreeGrafter"/>
</dbReference>
<gene>
    <name evidence="3" type="primary">DIMM</name>
</gene>
<evidence type="ECO:0000313" key="3">
    <source>
        <dbReference type="EMBL" id="JAB66575.1"/>
    </source>
</evidence>